<dbReference type="EMBL" id="FQZT01000028">
    <property type="protein sequence ID" value="SHJ95103.1"/>
    <property type="molecule type" value="Genomic_DNA"/>
</dbReference>
<keyword evidence="9" id="KW-1185">Reference proteome</keyword>
<evidence type="ECO:0000313" key="9">
    <source>
        <dbReference type="Proteomes" id="UP000184171"/>
    </source>
</evidence>
<evidence type="ECO:0000259" key="7">
    <source>
        <dbReference type="PROSITE" id="PS51007"/>
    </source>
</evidence>
<dbReference type="STRING" id="1122189.SAMN02745165_03609"/>
<dbReference type="GO" id="GO:0020037">
    <property type="term" value="F:heme binding"/>
    <property type="evidence" value="ECO:0007669"/>
    <property type="project" value="InterPro"/>
</dbReference>
<keyword evidence="1 4" id="KW-0349">Heme</keyword>
<name>A0A1M6NHJ7_MALRU</name>
<feature type="chain" id="PRO_5009919751" evidence="6">
    <location>
        <begin position="26"/>
        <end position="176"/>
    </location>
</feature>
<evidence type="ECO:0000256" key="6">
    <source>
        <dbReference type="SAM" id="SignalP"/>
    </source>
</evidence>
<feature type="signal peptide" evidence="6">
    <location>
        <begin position="1"/>
        <end position="25"/>
    </location>
</feature>
<evidence type="ECO:0000256" key="2">
    <source>
        <dbReference type="ARBA" id="ARBA00022723"/>
    </source>
</evidence>
<reference evidence="8 9" key="1">
    <citation type="submission" date="2016-11" db="EMBL/GenBank/DDBJ databases">
        <authorList>
            <person name="Jaros S."/>
            <person name="Januszkiewicz K."/>
            <person name="Wedrychowicz H."/>
        </authorList>
    </citation>
    <scope>NUCLEOTIDE SEQUENCE [LARGE SCALE GENOMIC DNA]</scope>
    <source>
        <strain evidence="8 9">DSM 5091</strain>
    </source>
</reference>
<protein>
    <submittedName>
        <fullName evidence="8">Cytochrome c</fullName>
    </submittedName>
</protein>
<sequence>MSVNRWCCLCSAVLALFLFLPISLAAATDDAGRGKELFVGSMAFELGGAPCLACHNLSGFGLSAGANYGPDLSTLYDNYGPDGVEGVLQSLAFPSMEAIYSTRPLNETERADLLAFLKQASQLSATPETGKLAQQVLIGLIVLLGLTFLIGKRRMRATRQPLIDRQRNLINKGGLQ</sequence>
<dbReference type="PROSITE" id="PS51007">
    <property type="entry name" value="CYTC"/>
    <property type="match status" value="1"/>
</dbReference>
<dbReference type="GO" id="GO:0046872">
    <property type="term" value="F:metal ion binding"/>
    <property type="evidence" value="ECO:0007669"/>
    <property type="project" value="UniProtKB-KW"/>
</dbReference>
<keyword evidence="3 4" id="KW-0408">Iron</keyword>
<evidence type="ECO:0000256" key="4">
    <source>
        <dbReference type="PROSITE-ProRule" id="PRU00433"/>
    </source>
</evidence>
<accession>A0A1M6NHJ7</accession>
<dbReference type="InterPro" id="IPR036909">
    <property type="entry name" value="Cyt_c-like_dom_sf"/>
</dbReference>
<keyword evidence="6" id="KW-0732">Signal</keyword>
<dbReference type="AlphaFoldDB" id="A0A1M6NHJ7"/>
<dbReference type="InterPro" id="IPR009056">
    <property type="entry name" value="Cyt_c-like_dom"/>
</dbReference>
<dbReference type="GO" id="GO:0009055">
    <property type="term" value="F:electron transfer activity"/>
    <property type="evidence" value="ECO:0007669"/>
    <property type="project" value="InterPro"/>
</dbReference>
<evidence type="ECO:0000256" key="1">
    <source>
        <dbReference type="ARBA" id="ARBA00022617"/>
    </source>
</evidence>
<evidence type="ECO:0000313" key="8">
    <source>
        <dbReference type="EMBL" id="SHJ95103.1"/>
    </source>
</evidence>
<evidence type="ECO:0000256" key="5">
    <source>
        <dbReference type="SAM" id="Phobius"/>
    </source>
</evidence>
<feature type="domain" description="Cytochrome c" evidence="7">
    <location>
        <begin position="29"/>
        <end position="121"/>
    </location>
</feature>
<gene>
    <name evidence="8" type="ORF">SAMN02745165_03609</name>
</gene>
<dbReference type="RefSeq" id="WP_139249431.1">
    <property type="nucleotide sequence ID" value="NZ_FQZT01000028.1"/>
</dbReference>
<keyword evidence="5" id="KW-1133">Transmembrane helix</keyword>
<feature type="transmembrane region" description="Helical" evidence="5">
    <location>
        <begin position="132"/>
        <end position="151"/>
    </location>
</feature>
<dbReference type="Proteomes" id="UP000184171">
    <property type="component" value="Unassembled WGS sequence"/>
</dbReference>
<organism evidence="8 9">
    <name type="scientific">Malonomonas rubra DSM 5091</name>
    <dbReference type="NCBI Taxonomy" id="1122189"/>
    <lineage>
        <taxon>Bacteria</taxon>
        <taxon>Pseudomonadati</taxon>
        <taxon>Thermodesulfobacteriota</taxon>
        <taxon>Desulfuromonadia</taxon>
        <taxon>Desulfuromonadales</taxon>
        <taxon>Geopsychrobacteraceae</taxon>
        <taxon>Malonomonas</taxon>
    </lineage>
</organism>
<dbReference type="SUPFAM" id="SSF46626">
    <property type="entry name" value="Cytochrome c"/>
    <property type="match status" value="1"/>
</dbReference>
<keyword evidence="5" id="KW-0812">Transmembrane</keyword>
<dbReference type="OrthoDB" id="5296507at2"/>
<dbReference type="Gene3D" id="1.10.760.10">
    <property type="entry name" value="Cytochrome c-like domain"/>
    <property type="match status" value="1"/>
</dbReference>
<evidence type="ECO:0000256" key="3">
    <source>
        <dbReference type="ARBA" id="ARBA00023004"/>
    </source>
</evidence>
<keyword evidence="5" id="KW-0472">Membrane</keyword>
<keyword evidence="2 4" id="KW-0479">Metal-binding</keyword>
<proteinExistence type="predicted"/>